<gene>
    <name evidence="3" type="ORF">BJ982_003780</name>
</gene>
<dbReference type="Proteomes" id="UP000542210">
    <property type="component" value="Unassembled WGS sequence"/>
</dbReference>
<feature type="region of interest" description="Disordered" evidence="2">
    <location>
        <begin position="178"/>
        <end position="286"/>
    </location>
</feature>
<evidence type="ECO:0000313" key="4">
    <source>
        <dbReference type="Proteomes" id="UP000542210"/>
    </source>
</evidence>
<dbReference type="AlphaFoldDB" id="A0A7W7GCR1"/>
<feature type="compositionally biased region" description="Low complexity" evidence="2">
    <location>
        <begin position="906"/>
        <end position="929"/>
    </location>
</feature>
<accession>A0A7W7GCR1</accession>
<keyword evidence="1" id="KW-0175">Coiled coil</keyword>
<reference evidence="3 4" key="1">
    <citation type="submission" date="2020-08" db="EMBL/GenBank/DDBJ databases">
        <title>Sequencing the genomes of 1000 actinobacteria strains.</title>
        <authorList>
            <person name="Klenk H.-P."/>
        </authorList>
    </citation>
    <scope>NUCLEOTIDE SEQUENCE [LARGE SCALE GENOMIC DNA]</scope>
    <source>
        <strain evidence="3 4">DSM 45784</strain>
    </source>
</reference>
<feature type="compositionally biased region" description="Basic and acidic residues" evidence="2">
    <location>
        <begin position="252"/>
        <end position="266"/>
    </location>
</feature>
<comment type="caution">
    <text evidence="3">The sequence shown here is derived from an EMBL/GenBank/DDBJ whole genome shotgun (WGS) entry which is preliminary data.</text>
</comment>
<organism evidence="3 4">
    <name type="scientific">Sphaerisporangium siamense</name>
    <dbReference type="NCBI Taxonomy" id="795645"/>
    <lineage>
        <taxon>Bacteria</taxon>
        <taxon>Bacillati</taxon>
        <taxon>Actinomycetota</taxon>
        <taxon>Actinomycetes</taxon>
        <taxon>Streptosporangiales</taxon>
        <taxon>Streptosporangiaceae</taxon>
        <taxon>Sphaerisporangium</taxon>
    </lineage>
</organism>
<sequence>MPDRQLLAEATASLGTIRQTQPGTGRFRALLIREGWGSSGYYSEALLRRDGAKTWPAGTQMYLDHPSVSESAERPERSVRDLASVTLTDAQWDPALRGLVAEVQVFPQWRDLLNEEFARAIGLSIRAAGTVEYGEAEGRQGPLVASLDDGVSVDWVTKAGAGGRVLELIESARGSLAEGRHSAGWDEDKHPRASDGRFGSKAGVHSGGGDSGGGRSHGGSSRGGSGGRHAAGSGSSGGGDPSSGRSAGSGARRSDSSDGDRAKDSRSYSAKTSRGSAEVTNHRDGSATVRIGDSSIDVDQDEYKDLAGGLAALAMVKAGVTSSGRSFTVGKDRPIPTDAGDEPLAIVKRTDSDTFQVHLRPRKGATRDEILASPGTEISGNDGDRISSAMRQYELERAQEEKAAKAAERAENVRANRTDPEAARRRATSRQPTPTDSDERGMPNTIARREVTATGGRKITVHREEGDDYTHLSSDDGRSFALTGDEITEIDDRIGTADDDRLERGEHDPLIDEDGFTFGRITKTGSRSYDVEIDGQPAFTLSTRDAEKIREAHESLVGTRRFNTSTGKIDLFPAGGGKLGLRHLGDDGRPVETVFNAQSKERLDHAVDVIFEGFDEEDTSPDAPDAGVTSTEFQSNVGPVRVEITDGEWGEPGAKLWITPVTGDAWGAVIDAPNMDDFTSALSDLMEARTAGRPAGRTLLNERAMSETISTKPWSGFSAADYSIEQWRKACLIGPAEASDSKGDYSLPVREPDGTLNRNAVHAAAARIGQVKADTGAKSSAAKTLAALYRQLDEDPPESLAALAEPQTKPAKEAASDRHAELVEGGGSIGAYLESRIHAVFTQLTDDMYGEGHLTRDERIALSSAIGDGLKAFVARVEADQPGLYRRGLYDTLQDAPAMVSETSGATLPAPAEAAPAAASQPVDAPPAAVEESTPPGTPPVPTEQIKESEMPELTEELQRQLAEAATLGSKLEEAMALLGTATTQLQALTERADAADARADAADAKALRLENDKAARTAVAEALQNSTLPARCHARVTESVCRALPTLESGELDTAALSESITAAIDAENSYAAGLLEDSGAGQVRGLGESKPLATEPLSESDFETGLAEQFARLGLTSDAAKAAAAGRR</sequence>
<keyword evidence="4" id="KW-1185">Reference proteome</keyword>
<feature type="region of interest" description="Disordered" evidence="2">
    <location>
        <begin position="615"/>
        <end position="634"/>
    </location>
</feature>
<feature type="compositionally biased region" description="Basic and acidic residues" evidence="2">
    <location>
        <begin position="396"/>
        <end position="424"/>
    </location>
</feature>
<evidence type="ECO:0000256" key="2">
    <source>
        <dbReference type="SAM" id="MobiDB-lite"/>
    </source>
</evidence>
<dbReference type="EMBL" id="JACHND010000001">
    <property type="protein sequence ID" value="MBB4702236.1"/>
    <property type="molecule type" value="Genomic_DNA"/>
</dbReference>
<feature type="compositionally biased region" description="Basic and acidic residues" evidence="2">
    <location>
        <begin position="178"/>
        <end position="195"/>
    </location>
</feature>
<feature type="region of interest" description="Disordered" evidence="2">
    <location>
        <begin position="396"/>
        <end position="445"/>
    </location>
</feature>
<evidence type="ECO:0000313" key="3">
    <source>
        <dbReference type="EMBL" id="MBB4702236.1"/>
    </source>
</evidence>
<dbReference type="RefSeq" id="WP_184881845.1">
    <property type="nucleotide sequence ID" value="NZ_BOOV01000026.1"/>
</dbReference>
<feature type="compositionally biased region" description="Low complexity" evidence="2">
    <location>
        <begin position="242"/>
        <end position="251"/>
    </location>
</feature>
<name>A0A7W7GCR1_9ACTN</name>
<feature type="coiled-coil region" evidence="1">
    <location>
        <begin position="972"/>
        <end position="1013"/>
    </location>
</feature>
<evidence type="ECO:0000256" key="1">
    <source>
        <dbReference type="SAM" id="Coils"/>
    </source>
</evidence>
<proteinExistence type="predicted"/>
<feature type="compositionally biased region" description="Polar residues" evidence="2">
    <location>
        <begin position="268"/>
        <end position="279"/>
    </location>
</feature>
<feature type="compositionally biased region" description="Gly residues" evidence="2">
    <location>
        <begin position="205"/>
        <end position="241"/>
    </location>
</feature>
<feature type="region of interest" description="Disordered" evidence="2">
    <location>
        <begin position="901"/>
        <end position="956"/>
    </location>
</feature>
<protein>
    <submittedName>
        <fullName evidence="3">Uncharacterized protein</fullName>
    </submittedName>
</protein>